<sequence length="117" mass="12547">MQLTLDTLKETGAFTGRPVEKEIKWKGRDGKEHIATVYVRPMGYHTTKAELLAYNGKSDPIAERIAAHICDQDGAAVFTAADILGTATPERGALDGPIVMALLAAIHDVNELGKTTS</sequence>
<dbReference type="Pfam" id="PF16459">
    <property type="entry name" value="Phage_TAC_13"/>
    <property type="match status" value="1"/>
</dbReference>
<gene>
    <name evidence="1" type="ORF">SAMEA4873652_00873</name>
</gene>
<proteinExistence type="predicted"/>
<dbReference type="AlphaFoldDB" id="A0A486NRA7"/>
<dbReference type="EMBL" id="CAAHCV010000002">
    <property type="protein sequence ID" value="VGL62155.1"/>
    <property type="molecule type" value="Genomic_DNA"/>
</dbReference>
<organism evidence="1">
    <name type="scientific">Klebsiella pneumoniae</name>
    <dbReference type="NCBI Taxonomy" id="573"/>
    <lineage>
        <taxon>Bacteria</taxon>
        <taxon>Pseudomonadati</taxon>
        <taxon>Pseudomonadota</taxon>
        <taxon>Gammaproteobacteria</taxon>
        <taxon>Enterobacterales</taxon>
        <taxon>Enterobacteriaceae</taxon>
        <taxon>Klebsiella/Raoultella group</taxon>
        <taxon>Klebsiella</taxon>
        <taxon>Klebsiella pneumoniae complex</taxon>
    </lineage>
</organism>
<dbReference type="RefSeq" id="WP_100631125.1">
    <property type="nucleotide sequence ID" value="NZ_BIGI01000018.1"/>
</dbReference>
<dbReference type="InterPro" id="IPR024410">
    <property type="entry name" value="Phage_TAC_12"/>
</dbReference>
<name>A0A486NRA7_KLEPN</name>
<protein>
    <recommendedName>
        <fullName evidence="2">Phage tail protein</fullName>
    </recommendedName>
</protein>
<evidence type="ECO:0008006" key="2">
    <source>
        <dbReference type="Google" id="ProtNLM"/>
    </source>
</evidence>
<evidence type="ECO:0000313" key="1">
    <source>
        <dbReference type="EMBL" id="VGL62155.1"/>
    </source>
</evidence>
<reference evidence="1" key="1">
    <citation type="submission" date="2019-03" db="EMBL/GenBank/DDBJ databases">
        <authorList>
            <consortium name="Pathogen Informatics"/>
        </authorList>
    </citation>
    <scope>NUCLEOTIDE SEQUENCE</scope>
    <source>
        <strain evidence="1">5012STDY7626450</strain>
    </source>
</reference>
<accession>A0A486NRA7</accession>